<gene>
    <name evidence="3" type="primary">CCDC183</name>
</gene>
<sequence length="563" mass="66022">MMRFPFICWGCPNSVTMKFQRKRDLKQQIRQMQSIIAVQEQGKKLFAQSTKDTLSKNRDLINFLLASVRDGMHELNFATKYDQVTINRACRDRKHLKIFLSKETMEKARELLSAYVFDRMNVHNLLQYEVKKRGEVLQEMQLRLQKLMELETPSPEIQAQLQIIRQLENNIEKMHVKISTGQNANTLYLKMIDVLRNEVAQLPFLLDNLEHMVEVYEGELNGMHLMAIDSMEATEMAKAEMENTESELIAEKKFRENSLSSQKKQIERIRAKEASDRHKKMQGRRDLAMEFPSLGGWETVRGAKLEVSKSQVEYQGLVTNEVEKIKNAVQCSHLWDIAGRFTAQKKSEENLQQQIAESEKKRRDLKAQLKKLELERAELKFHQTQNSISFNKLSKELRKNLEKEDARLQEVQSQAIRHQELLLHFENGVENLAMRLCGITVPGQEDLRMITGDIFEKLQFCEVKLMHLLKTCSNMPSDDFSKEETNETFVHVRNFLEESTRDEHENLRITFEEDEEDVREVFNFSDIDHSYVPNREELKKQGLKLIEDKTKVSKKKQRGPNKK</sequence>
<name>A0AA97KEF0_EUBMA</name>
<dbReference type="InterPro" id="IPR043247">
    <property type="entry name" value="CCDC183"/>
</dbReference>
<reference evidence="3" key="1">
    <citation type="submission" date="2025-08" db="UniProtKB">
        <authorList>
            <consortium name="RefSeq"/>
        </authorList>
    </citation>
    <scope>IDENTIFICATION</scope>
    <source>
        <tissue evidence="3">Blood</tissue>
    </source>
</reference>
<dbReference type="Proteomes" id="UP001190640">
    <property type="component" value="Chromosome 14"/>
</dbReference>
<feature type="coiled-coil region" evidence="1">
    <location>
        <begin position="341"/>
        <end position="421"/>
    </location>
</feature>
<accession>A0AA97KEF0</accession>
<proteinExistence type="predicted"/>
<evidence type="ECO:0000313" key="3">
    <source>
        <dbReference type="RefSeq" id="XP_054854166.1"/>
    </source>
</evidence>
<protein>
    <submittedName>
        <fullName evidence="3">Coiled-coil domain-containing protein 183 isoform X1</fullName>
    </submittedName>
</protein>
<dbReference type="CTD" id="84960"/>
<dbReference type="GeneID" id="129342427"/>
<evidence type="ECO:0000313" key="2">
    <source>
        <dbReference type="Proteomes" id="UP001190640"/>
    </source>
</evidence>
<dbReference type="RefSeq" id="XP_054854166.1">
    <property type="nucleotide sequence ID" value="XM_054998191.1"/>
</dbReference>
<keyword evidence="2" id="KW-1185">Reference proteome</keyword>
<dbReference type="PANTHER" id="PTHR47115">
    <property type="entry name" value="COILED-COIL DOMAIN-CONTAINING PROTEIN 183"/>
    <property type="match status" value="1"/>
</dbReference>
<dbReference type="AlphaFoldDB" id="A0AA97KEF0"/>
<dbReference type="KEGG" id="emc:129342427"/>
<organism evidence="2 3">
    <name type="scientific">Eublepharis macularius</name>
    <name type="common">Leopard gecko</name>
    <name type="synonym">Cyrtodactylus macularius</name>
    <dbReference type="NCBI Taxonomy" id="481883"/>
    <lineage>
        <taxon>Eukaryota</taxon>
        <taxon>Metazoa</taxon>
        <taxon>Chordata</taxon>
        <taxon>Craniata</taxon>
        <taxon>Vertebrata</taxon>
        <taxon>Euteleostomi</taxon>
        <taxon>Lepidosauria</taxon>
        <taxon>Squamata</taxon>
        <taxon>Bifurcata</taxon>
        <taxon>Gekkota</taxon>
        <taxon>Eublepharidae</taxon>
        <taxon>Eublepharinae</taxon>
        <taxon>Eublepharis</taxon>
    </lineage>
</organism>
<dbReference type="PANTHER" id="PTHR47115:SF1">
    <property type="entry name" value="COILED-COIL DOMAIN-CONTAINING PROTEIN 183"/>
    <property type="match status" value="1"/>
</dbReference>
<evidence type="ECO:0000256" key="1">
    <source>
        <dbReference type="SAM" id="Coils"/>
    </source>
</evidence>
<keyword evidence="1" id="KW-0175">Coiled coil</keyword>